<feature type="binding site" evidence="9">
    <location>
        <position position="262"/>
    </location>
    <ligand>
        <name>Zn(2+)</name>
        <dbReference type="ChEBI" id="CHEBI:29105"/>
        <note>catalytic</note>
    </ligand>
</feature>
<keyword evidence="2 9" id="KW-0686">Riboflavin biosynthesis</keyword>
<feature type="binding site" evidence="9">
    <location>
        <position position="251"/>
    </location>
    <ligand>
        <name>Zn(2+)</name>
        <dbReference type="ChEBI" id="CHEBI:29105"/>
        <note>catalytic</note>
    </ligand>
</feature>
<dbReference type="FunFam" id="3.40.50.10990:FF:000002">
    <property type="entry name" value="GTP cyclohydrolase-2"/>
    <property type="match status" value="1"/>
</dbReference>
<keyword evidence="12" id="KW-1185">Reference proteome</keyword>
<dbReference type="InterPro" id="IPR000926">
    <property type="entry name" value="RibA"/>
</dbReference>
<feature type="binding site" evidence="9">
    <location>
        <position position="267"/>
    </location>
    <ligand>
        <name>GTP</name>
        <dbReference type="ChEBI" id="CHEBI:37565"/>
    </ligand>
</feature>
<dbReference type="EC" id="3.5.4.25" evidence="9"/>
<feature type="binding site" evidence="9">
    <location>
        <position position="347"/>
    </location>
    <ligand>
        <name>GTP</name>
        <dbReference type="ChEBI" id="CHEBI:37565"/>
    </ligand>
</feature>
<evidence type="ECO:0000256" key="5">
    <source>
        <dbReference type="ARBA" id="ARBA00022801"/>
    </source>
</evidence>
<evidence type="ECO:0000256" key="8">
    <source>
        <dbReference type="ARBA" id="ARBA00049295"/>
    </source>
</evidence>
<comment type="cofactor">
    <cofactor evidence="9">
        <name>Zn(2+)</name>
        <dbReference type="ChEBI" id="CHEBI:29105"/>
    </cofactor>
    <text evidence="9">Binds 1 zinc ion per subunit.</text>
</comment>
<feature type="binding site" evidence="9">
    <location>
        <position position="312"/>
    </location>
    <ligand>
        <name>GTP</name>
        <dbReference type="ChEBI" id="CHEBI:37565"/>
    </ligand>
</feature>
<evidence type="ECO:0000256" key="4">
    <source>
        <dbReference type="ARBA" id="ARBA00022741"/>
    </source>
</evidence>
<feature type="binding site" evidence="9">
    <location>
        <begin position="246"/>
        <end position="250"/>
    </location>
    <ligand>
        <name>GTP</name>
        <dbReference type="ChEBI" id="CHEBI:37565"/>
    </ligand>
</feature>
<feature type="binding site" evidence="9">
    <location>
        <begin position="290"/>
        <end position="292"/>
    </location>
    <ligand>
        <name>GTP</name>
        <dbReference type="ChEBI" id="CHEBI:37565"/>
    </ligand>
</feature>
<dbReference type="InterPro" id="IPR036144">
    <property type="entry name" value="RibA-like_sf"/>
</dbReference>
<dbReference type="GO" id="GO:0008270">
    <property type="term" value="F:zinc ion binding"/>
    <property type="evidence" value="ECO:0007669"/>
    <property type="project" value="UniProtKB-UniRule"/>
</dbReference>
<dbReference type="InterPro" id="IPR032677">
    <property type="entry name" value="GTP_cyclohydro_II"/>
</dbReference>
<dbReference type="Proteomes" id="UP000475385">
    <property type="component" value="Unassembled WGS sequence"/>
</dbReference>
<dbReference type="PANTHER" id="PTHR21327">
    <property type="entry name" value="GTP CYCLOHYDROLASE II-RELATED"/>
    <property type="match status" value="1"/>
</dbReference>
<proteinExistence type="inferred from homology"/>
<keyword evidence="6 9" id="KW-0862">Zinc</keyword>
<evidence type="ECO:0000256" key="1">
    <source>
        <dbReference type="ARBA" id="ARBA00004853"/>
    </source>
</evidence>
<dbReference type="EMBL" id="JAAIKB010000013">
    <property type="protein sequence ID" value="NGM23130.1"/>
    <property type="molecule type" value="Genomic_DNA"/>
</dbReference>
<dbReference type="RefSeq" id="WP_164697051.1">
    <property type="nucleotide sequence ID" value="NZ_JAAIKB010000013.1"/>
</dbReference>
<dbReference type="GO" id="GO:0009231">
    <property type="term" value="P:riboflavin biosynthetic process"/>
    <property type="evidence" value="ECO:0007669"/>
    <property type="project" value="UniProtKB-UniRule"/>
</dbReference>
<feature type="domain" description="GTP cyclohydrolase II" evidence="10">
    <location>
        <begin position="197"/>
        <end position="366"/>
    </location>
</feature>
<feature type="active site" description="Proton acceptor" evidence="9">
    <location>
        <position position="324"/>
    </location>
</feature>
<feature type="binding site" evidence="9">
    <location>
        <position position="352"/>
    </location>
    <ligand>
        <name>GTP</name>
        <dbReference type="ChEBI" id="CHEBI:37565"/>
    </ligand>
</feature>
<keyword evidence="5 9" id="KW-0378">Hydrolase</keyword>
<dbReference type="UniPathway" id="UPA00275">
    <property type="reaction ID" value="UER00400"/>
</dbReference>
<keyword evidence="3 9" id="KW-0479">Metal-binding</keyword>
<reference evidence="11 12" key="1">
    <citation type="submission" date="2020-02" db="EMBL/GenBank/DDBJ databases">
        <authorList>
            <person name="Kim H.M."/>
            <person name="Jeon C.O."/>
        </authorList>
    </citation>
    <scope>NUCLEOTIDE SEQUENCE [LARGE SCALE GENOMIC DNA]</scope>
    <source>
        <strain evidence="11 12">PeD5</strain>
    </source>
</reference>
<dbReference type="CDD" id="cd00641">
    <property type="entry name" value="GTP_cyclohydro2"/>
    <property type="match status" value="1"/>
</dbReference>
<evidence type="ECO:0000313" key="11">
    <source>
        <dbReference type="EMBL" id="NGM23130.1"/>
    </source>
</evidence>
<keyword evidence="7 9" id="KW-0342">GTP-binding</keyword>
<comment type="function">
    <text evidence="9">Catalyzes the conversion of GTP to 2,5-diamino-6-ribosylamino-4(3H)-pyrimidinone 5'-phosphate (DARP), formate and pyrophosphate.</text>
</comment>
<dbReference type="GO" id="GO:0003935">
    <property type="term" value="F:GTP cyclohydrolase II activity"/>
    <property type="evidence" value="ECO:0007669"/>
    <property type="project" value="UniProtKB-UniRule"/>
</dbReference>
<accession>A0A6M1LRT4</accession>
<dbReference type="PANTHER" id="PTHR21327:SF18">
    <property type="entry name" value="3,4-DIHYDROXY-2-BUTANONE 4-PHOSPHATE SYNTHASE"/>
    <property type="match status" value="1"/>
</dbReference>
<comment type="catalytic activity">
    <reaction evidence="8 9">
        <text>GTP + 4 H2O = 2,5-diamino-6-hydroxy-4-(5-phosphoribosylamino)-pyrimidine + formate + 2 phosphate + 3 H(+)</text>
        <dbReference type="Rhea" id="RHEA:23704"/>
        <dbReference type="ChEBI" id="CHEBI:15377"/>
        <dbReference type="ChEBI" id="CHEBI:15378"/>
        <dbReference type="ChEBI" id="CHEBI:15740"/>
        <dbReference type="ChEBI" id="CHEBI:37565"/>
        <dbReference type="ChEBI" id="CHEBI:43474"/>
        <dbReference type="ChEBI" id="CHEBI:58614"/>
        <dbReference type="EC" id="3.5.4.25"/>
    </reaction>
</comment>
<dbReference type="Gene3D" id="3.40.50.10990">
    <property type="entry name" value="GTP cyclohydrolase II"/>
    <property type="match status" value="1"/>
</dbReference>
<organism evidence="11 12">
    <name type="scientific">Falsiroseomonas algicola</name>
    <dbReference type="NCBI Taxonomy" id="2716930"/>
    <lineage>
        <taxon>Bacteria</taxon>
        <taxon>Pseudomonadati</taxon>
        <taxon>Pseudomonadota</taxon>
        <taxon>Alphaproteobacteria</taxon>
        <taxon>Acetobacterales</taxon>
        <taxon>Roseomonadaceae</taxon>
        <taxon>Falsiroseomonas</taxon>
    </lineage>
</organism>
<comment type="pathway">
    <text evidence="1 9">Cofactor biosynthesis; riboflavin biosynthesis; 5-amino-6-(D-ribitylamino)uracil from GTP: step 1/4.</text>
</comment>
<evidence type="ECO:0000256" key="2">
    <source>
        <dbReference type="ARBA" id="ARBA00022619"/>
    </source>
</evidence>
<evidence type="ECO:0000259" key="10">
    <source>
        <dbReference type="Pfam" id="PF00925"/>
    </source>
</evidence>
<evidence type="ECO:0000256" key="9">
    <source>
        <dbReference type="HAMAP-Rule" id="MF_00179"/>
    </source>
</evidence>
<keyword evidence="4 9" id="KW-0547">Nucleotide-binding</keyword>
<comment type="caution">
    <text evidence="11">The sequence shown here is derived from an EMBL/GenBank/DDBJ whole genome shotgun (WGS) entry which is preliminary data.</text>
</comment>
<sequence length="393" mass="40237">MRDHAVAARTDAVGSDSAVAALRAVHRVASELRRGTPVLIRGAGGAVVVAAAETVSARGLGELATAAIGPALLLLAPVRAAAVLQRPVPQALAAANAGSPPEMGVVALRLPPGLLDPAALKTLADPTAERLLPAEPERGAAPPHALAAIGLAKLARLLPALVAAPAAEGAATRLNLLAVDAADILSYPTGAAATLTRVAEARVPLEDAPEARIVAFRAADGGIEHLAILVGQPEAALEAGTAPLARIHSECFTGDLLGSLRCDCGPQLRGAIKRMAEDPSGGVLLYLAQEGRGIGLVNKLRAYALQDTGLDTLDANRALGYGADERNFWVAAEMLRAVGIDRVRLLTNNPDKLAGLAACGIGVEGREAHQFEANGVNDAYLETKARRFGHLLA</sequence>
<dbReference type="Pfam" id="PF00925">
    <property type="entry name" value="GTP_cyclohydro2"/>
    <property type="match status" value="1"/>
</dbReference>
<dbReference type="HAMAP" id="MF_00179">
    <property type="entry name" value="RibA"/>
    <property type="match status" value="1"/>
</dbReference>
<evidence type="ECO:0000256" key="7">
    <source>
        <dbReference type="ARBA" id="ARBA00023134"/>
    </source>
</evidence>
<reference evidence="11 12" key="2">
    <citation type="submission" date="2020-03" db="EMBL/GenBank/DDBJ databases">
        <title>Roseomonas stagni sp. nov., isolated from pond water in Japan.</title>
        <authorList>
            <person name="Furuhata K."/>
            <person name="Miyamoto H."/>
            <person name="Goto K."/>
        </authorList>
    </citation>
    <scope>NUCLEOTIDE SEQUENCE [LARGE SCALE GENOMIC DNA]</scope>
    <source>
        <strain evidence="11 12">PeD5</strain>
    </source>
</reference>
<feature type="binding site" evidence="9">
    <location>
        <position position="264"/>
    </location>
    <ligand>
        <name>Zn(2+)</name>
        <dbReference type="ChEBI" id="CHEBI:29105"/>
        <note>catalytic</note>
    </ligand>
</feature>
<gene>
    <name evidence="9" type="primary">ribA</name>
    <name evidence="11" type="ORF">G3576_24165</name>
</gene>
<name>A0A6M1LRT4_9PROT</name>
<dbReference type="GO" id="GO:0005829">
    <property type="term" value="C:cytosol"/>
    <property type="evidence" value="ECO:0007669"/>
    <property type="project" value="TreeGrafter"/>
</dbReference>
<evidence type="ECO:0000256" key="6">
    <source>
        <dbReference type="ARBA" id="ARBA00022833"/>
    </source>
</evidence>
<evidence type="ECO:0000313" key="12">
    <source>
        <dbReference type="Proteomes" id="UP000475385"/>
    </source>
</evidence>
<dbReference type="GO" id="GO:0005525">
    <property type="term" value="F:GTP binding"/>
    <property type="evidence" value="ECO:0007669"/>
    <property type="project" value="UniProtKB-KW"/>
</dbReference>
<evidence type="ECO:0000256" key="3">
    <source>
        <dbReference type="ARBA" id="ARBA00022723"/>
    </source>
</evidence>
<dbReference type="GO" id="GO:0008686">
    <property type="term" value="F:3,4-dihydroxy-2-butanone-4-phosphate synthase activity"/>
    <property type="evidence" value="ECO:0007669"/>
    <property type="project" value="TreeGrafter"/>
</dbReference>
<dbReference type="NCBIfam" id="NF001591">
    <property type="entry name" value="PRK00393.1"/>
    <property type="match status" value="1"/>
</dbReference>
<dbReference type="AlphaFoldDB" id="A0A6M1LRT4"/>
<protein>
    <recommendedName>
        <fullName evidence="9">GTP cyclohydrolase-2</fullName>
        <ecNumber evidence="9">3.5.4.25</ecNumber>
    </recommendedName>
    <alternativeName>
        <fullName evidence="9">GTP cyclohydrolase II</fullName>
    </alternativeName>
</protein>
<dbReference type="SUPFAM" id="SSF142695">
    <property type="entry name" value="RibA-like"/>
    <property type="match status" value="1"/>
</dbReference>
<comment type="similarity">
    <text evidence="9">Belongs to the GTP cyclohydrolase II family.</text>
</comment>
<feature type="active site" description="Nucleophile" evidence="9">
    <location>
        <position position="326"/>
    </location>
</feature>